<keyword evidence="6 14" id="KW-0413">Isomerase</keyword>
<dbReference type="PANTHER" id="PTHR11390:SF21">
    <property type="entry name" value="DNA TOPOISOMERASE 3-ALPHA"/>
    <property type="match status" value="1"/>
</dbReference>
<dbReference type="Pfam" id="PF01131">
    <property type="entry name" value="Topoisom_bac"/>
    <property type="match status" value="1"/>
</dbReference>
<evidence type="ECO:0000256" key="10">
    <source>
        <dbReference type="ARBA" id="ARBA00032877"/>
    </source>
</evidence>
<evidence type="ECO:0000256" key="9">
    <source>
        <dbReference type="ARBA" id="ARBA00032235"/>
    </source>
</evidence>
<sequence>MGKSVVICEKPSQAKAIRAAVGNRYGEVLPARGHILTLKEPDDVRAEWKEWSATLLWPGKFYEKVPVPDARKFLNDIRAAATGADTIIIATDCDREGQLIGGEIVDYIGFRGVVKRAIFNAEDPKSLREAFERLHPNEKFHGLYMAGQAREQADQVTNLSLTRTATVTLKPPGQKGAIGIGRVKTPVLGIVCKREKEILDFKPRDLYEVDAEVRVAAGPLVLTCARLPASVVKEEEPEAEPDEELEADEEALEAADPLRGRILKREYADGLAQAAKGLTRPVSVKSEKKRQGPPRLFDLTALQAAASARFGWSGDKTLSTAQSLYATYTVITYPRGEAQYLPENNIADVPKLVSALTGLGPLRPHRALLAKPEVRKGKTGHFSDKALEGMSHYAIIPNANTAETFGEVIPRLPADEARLFDLIARQYLAALAPDFEYRQTTVEMTVPWKGHDWAFRASGRVPLILGWKEITGAAPLKTGEEEPLFPEIRPGESGKIVETTVRTLTTKAPARYTEGALIKVMKEAWRLVEDPEKRARLKDAKGIGTPATRGDVVKGLLTQGQIVAKGKTLQPSPGGMALYDLLMEIAPNVVDPARTAQWEMAFDFVEKGRMTAEDAVARILKDTEVEISRIASASGKQVAIGKGSKPTEKMIAAARMVAERKGIKLPPGVTTDSAKCRAFLDEHLGSRQAGEGGERPSSAPSEKQVALARSLAERTGAQIPEAALASARDLSSWIDAAMKKAPPRPPSEKQLAFAEKLAEEAGIDLPETARTDMTACSAFIDKNMGKGGSKGGAPKRATGVRR</sequence>
<dbReference type="AlphaFoldDB" id="A0A2T6B8N9"/>
<dbReference type="GO" id="GO:0003677">
    <property type="term" value="F:DNA binding"/>
    <property type="evidence" value="ECO:0007669"/>
    <property type="project" value="UniProtKB-KW"/>
</dbReference>
<dbReference type="PANTHER" id="PTHR11390">
    <property type="entry name" value="PROKARYOTIC DNA TOPOISOMERASE"/>
    <property type="match status" value="1"/>
</dbReference>
<keyword evidence="15" id="KW-1185">Reference proteome</keyword>
<evidence type="ECO:0000256" key="7">
    <source>
        <dbReference type="ARBA" id="ARBA00030003"/>
    </source>
</evidence>
<evidence type="ECO:0000256" key="3">
    <source>
        <dbReference type="ARBA" id="ARBA00012891"/>
    </source>
</evidence>
<dbReference type="SUPFAM" id="SSF56712">
    <property type="entry name" value="Prokaryotic type I DNA topoisomerase"/>
    <property type="match status" value="1"/>
</dbReference>
<keyword evidence="4" id="KW-0799">Topoisomerase</keyword>
<dbReference type="GO" id="GO:0003917">
    <property type="term" value="F:DNA topoisomerase type I (single strand cut, ATP-independent) activity"/>
    <property type="evidence" value="ECO:0007669"/>
    <property type="project" value="UniProtKB-EC"/>
</dbReference>
<dbReference type="CDD" id="cd03362">
    <property type="entry name" value="TOPRIM_TopoIA_TopoIII"/>
    <property type="match status" value="1"/>
</dbReference>
<feature type="region of interest" description="Disordered" evidence="11">
    <location>
        <begin position="781"/>
        <end position="802"/>
    </location>
</feature>
<dbReference type="Proteomes" id="UP000244224">
    <property type="component" value="Unassembled WGS sequence"/>
</dbReference>
<evidence type="ECO:0000259" key="12">
    <source>
        <dbReference type="PROSITE" id="PS50880"/>
    </source>
</evidence>
<gene>
    <name evidence="14" type="ORF">C8N34_102203</name>
</gene>
<dbReference type="InterPro" id="IPR003601">
    <property type="entry name" value="Topo_IA_2"/>
</dbReference>
<evidence type="ECO:0000256" key="6">
    <source>
        <dbReference type="ARBA" id="ARBA00023235"/>
    </source>
</evidence>
<dbReference type="OrthoDB" id="9803554at2"/>
<dbReference type="SMART" id="SM00436">
    <property type="entry name" value="TOP1Bc"/>
    <property type="match status" value="1"/>
</dbReference>
<dbReference type="InterPro" id="IPR006171">
    <property type="entry name" value="TOPRIM_dom"/>
</dbReference>
<dbReference type="InterPro" id="IPR000380">
    <property type="entry name" value="Topo_IA"/>
</dbReference>
<dbReference type="PROSITE" id="PS52039">
    <property type="entry name" value="TOPO_IA_2"/>
    <property type="match status" value="1"/>
</dbReference>
<feature type="domain" description="Toprim" evidence="12">
    <location>
        <begin position="3"/>
        <end position="123"/>
    </location>
</feature>
<dbReference type="GO" id="GO:0006265">
    <property type="term" value="P:DNA topological change"/>
    <property type="evidence" value="ECO:0007669"/>
    <property type="project" value="InterPro"/>
</dbReference>
<comment type="catalytic activity">
    <reaction evidence="1">
        <text>ATP-independent breakage of single-stranded DNA, followed by passage and rejoining.</text>
        <dbReference type="EC" id="5.6.2.1"/>
    </reaction>
</comment>
<dbReference type="EC" id="5.6.2.1" evidence="3"/>
<evidence type="ECO:0000259" key="13">
    <source>
        <dbReference type="PROSITE" id="PS52039"/>
    </source>
</evidence>
<dbReference type="GO" id="GO:0006281">
    <property type="term" value="P:DNA repair"/>
    <property type="evidence" value="ECO:0007669"/>
    <property type="project" value="TreeGrafter"/>
</dbReference>
<keyword evidence="5" id="KW-0238">DNA-binding</keyword>
<dbReference type="InterPro" id="IPR013824">
    <property type="entry name" value="Topo_IA_cen_sub1"/>
</dbReference>
<evidence type="ECO:0000256" key="8">
    <source>
        <dbReference type="ARBA" id="ARBA00031985"/>
    </source>
</evidence>
<name>A0A2T6B8N9_9RHOB</name>
<evidence type="ECO:0000256" key="1">
    <source>
        <dbReference type="ARBA" id="ARBA00000213"/>
    </source>
</evidence>
<dbReference type="InterPro" id="IPR003602">
    <property type="entry name" value="Topo_IA_DNA-bd_dom"/>
</dbReference>
<comment type="caution">
    <text evidence="14">The sequence shown here is derived from an EMBL/GenBank/DDBJ whole genome shotgun (WGS) entry which is preliminary data.</text>
</comment>
<proteinExistence type="inferred from homology"/>
<evidence type="ECO:0000256" key="11">
    <source>
        <dbReference type="SAM" id="MobiDB-lite"/>
    </source>
</evidence>
<dbReference type="Gene3D" id="2.70.20.10">
    <property type="entry name" value="Topoisomerase I, domain 3"/>
    <property type="match status" value="1"/>
</dbReference>
<dbReference type="InterPro" id="IPR013825">
    <property type="entry name" value="Topo_IA_cen_sub2"/>
</dbReference>
<dbReference type="PRINTS" id="PR00417">
    <property type="entry name" value="PRTPISMRASEI"/>
</dbReference>
<dbReference type="InterPro" id="IPR013497">
    <property type="entry name" value="Topo_IA_cen"/>
</dbReference>
<dbReference type="RefSeq" id="WP_108127844.1">
    <property type="nucleotide sequence ID" value="NZ_QBKP01000002.1"/>
</dbReference>
<evidence type="ECO:0000256" key="4">
    <source>
        <dbReference type="ARBA" id="ARBA00023029"/>
    </source>
</evidence>
<dbReference type="InterPro" id="IPR013826">
    <property type="entry name" value="Topo_IA_cen_sub3"/>
</dbReference>
<evidence type="ECO:0000256" key="5">
    <source>
        <dbReference type="ARBA" id="ARBA00023125"/>
    </source>
</evidence>
<dbReference type="EMBL" id="QBKP01000002">
    <property type="protein sequence ID" value="PTX52424.1"/>
    <property type="molecule type" value="Genomic_DNA"/>
</dbReference>
<accession>A0A2T6B8N9</accession>
<dbReference type="Gene3D" id="1.10.460.10">
    <property type="entry name" value="Topoisomerase I, domain 2"/>
    <property type="match status" value="1"/>
</dbReference>
<evidence type="ECO:0000313" key="14">
    <source>
        <dbReference type="EMBL" id="PTX52424.1"/>
    </source>
</evidence>
<protein>
    <recommendedName>
        <fullName evidence="3">DNA topoisomerase</fullName>
        <ecNumber evidence="3">5.6.2.1</ecNumber>
    </recommendedName>
    <alternativeName>
        <fullName evidence="10">Omega-protein</fullName>
    </alternativeName>
    <alternativeName>
        <fullName evidence="9">Relaxing enzyme</fullName>
    </alternativeName>
    <alternativeName>
        <fullName evidence="7">Swivelase</fullName>
    </alternativeName>
    <alternativeName>
        <fullName evidence="8">Untwisting enzyme</fullName>
    </alternativeName>
</protein>
<dbReference type="SMART" id="SM00493">
    <property type="entry name" value="TOPRIM"/>
    <property type="match status" value="1"/>
</dbReference>
<feature type="region of interest" description="Disordered" evidence="11">
    <location>
        <begin position="686"/>
        <end position="710"/>
    </location>
</feature>
<dbReference type="Gene3D" id="3.40.50.140">
    <property type="match status" value="1"/>
</dbReference>
<dbReference type="PROSITE" id="PS50880">
    <property type="entry name" value="TOPRIM"/>
    <property type="match status" value="1"/>
</dbReference>
<dbReference type="GO" id="GO:0006310">
    <property type="term" value="P:DNA recombination"/>
    <property type="evidence" value="ECO:0007669"/>
    <property type="project" value="TreeGrafter"/>
</dbReference>
<reference evidence="14 15" key="1">
    <citation type="submission" date="2018-04" db="EMBL/GenBank/DDBJ databases">
        <title>Genomic Encyclopedia of Archaeal and Bacterial Type Strains, Phase II (KMG-II): from individual species to whole genera.</title>
        <authorList>
            <person name="Goeker M."/>
        </authorList>
    </citation>
    <scope>NUCLEOTIDE SEQUENCE [LARGE SCALE GENOMIC DNA]</scope>
    <source>
        <strain evidence="14 15">DSM 21823</strain>
    </source>
</reference>
<evidence type="ECO:0000256" key="2">
    <source>
        <dbReference type="ARBA" id="ARBA00009446"/>
    </source>
</evidence>
<dbReference type="Gene3D" id="1.10.290.10">
    <property type="entry name" value="Topoisomerase I, domain 4"/>
    <property type="match status" value="1"/>
</dbReference>
<dbReference type="InterPro" id="IPR034144">
    <property type="entry name" value="TOPRIM_TopoIII"/>
</dbReference>
<dbReference type="InterPro" id="IPR023405">
    <property type="entry name" value="Topo_IA_core_domain"/>
</dbReference>
<evidence type="ECO:0000313" key="15">
    <source>
        <dbReference type="Proteomes" id="UP000244224"/>
    </source>
</evidence>
<comment type="similarity">
    <text evidence="2">Belongs to the type IA topoisomerase family.</text>
</comment>
<dbReference type="Pfam" id="PF01751">
    <property type="entry name" value="Toprim"/>
    <property type="match status" value="1"/>
</dbReference>
<dbReference type="GO" id="GO:0043597">
    <property type="term" value="C:cytoplasmic replication fork"/>
    <property type="evidence" value="ECO:0007669"/>
    <property type="project" value="TreeGrafter"/>
</dbReference>
<feature type="domain" description="Topo IA-type catalytic" evidence="13">
    <location>
        <begin position="140"/>
        <end position="628"/>
    </location>
</feature>
<organism evidence="14 15">
    <name type="scientific">Gemmobacter caeni</name>
    <dbReference type="NCBI Taxonomy" id="589035"/>
    <lineage>
        <taxon>Bacteria</taxon>
        <taxon>Pseudomonadati</taxon>
        <taxon>Pseudomonadota</taxon>
        <taxon>Alphaproteobacteria</taxon>
        <taxon>Rhodobacterales</taxon>
        <taxon>Paracoccaceae</taxon>
        <taxon>Gemmobacter</taxon>
    </lineage>
</organism>
<dbReference type="SMART" id="SM00437">
    <property type="entry name" value="TOP1Ac"/>
    <property type="match status" value="1"/>
</dbReference>